<sequence>MHFFHLPTALLSLSYNLTTSVPSSFSLAVPQKSLNMRISTLKILTSLLPFTASSSLESRDLNTFITAERARALQGVKDNVGPDGGKVPGAGAGFVVASPSRVDPPYFYTWTRDSALTMKMIVDEFIFGKTELQSYIEDYIHAQAVLQTVANPSGTFIPAGLGLGEPKYQVDGTRFNGAWGRPQRDGPALRAITLIAYSSWLINNGQSKKAKEIIWPIISNDLSYVGQYWNSTGFDLWEEVQGSSFFTTQNQHRALTEGAQLAKSLRVTCTGCDEAPQVLCFLQSFWNGKFIVSNINVNNGRTGLDGNSILGPIAVFDIDAYCDSPTFQPCNSKSLANFKALIDSFRKAYTINAGIPANKGVAVGRYTEDTYQGGHPWYLITTAAAEFLYDAVAQWKARHVLYVDADSLSFFKDLYPDIASQQYNSGNANSPFSKIMDAVIAYADSFIEIAQKYTPADGSLAEQFNRDTGVPLSAEDLTWSYAAFVSMAERREGQYPPTWNSRKIDPLPTSGTCKGTSTLGSYIPAVAAGAPNVTTPCQINVVFNVNASTYFGENVYVVGSSPDLGTWDLANAIPLSAGQYTADRPLWSVSSYLEAGTTVDYSFVREQNCGQTAVYESLNRTLVVPACGGEKVVQEDEWTGPVGTPGTC</sequence>
<keyword evidence="8 9" id="KW-0624">Polysaccharide degradation</keyword>
<dbReference type="CDD" id="cd05811">
    <property type="entry name" value="CBM20_glucoamylase"/>
    <property type="match status" value="1"/>
</dbReference>
<keyword evidence="6 9" id="KW-0119">Carbohydrate metabolism</keyword>
<evidence type="ECO:0000256" key="3">
    <source>
        <dbReference type="ARBA" id="ARBA00022729"/>
    </source>
</evidence>
<dbReference type="SUPFAM" id="SSF48208">
    <property type="entry name" value="Six-hairpin glycosidases"/>
    <property type="match status" value="1"/>
</dbReference>
<evidence type="ECO:0000313" key="14">
    <source>
        <dbReference type="EMBL" id="CZS96295.1"/>
    </source>
</evidence>
<evidence type="ECO:0000256" key="5">
    <source>
        <dbReference type="ARBA" id="ARBA00023180"/>
    </source>
</evidence>
<protein>
    <recommendedName>
        <fullName evidence="9">Glucoamylase</fullName>
        <ecNumber evidence="9">3.2.1.3</ecNumber>
    </recommendedName>
    <alternativeName>
        <fullName evidence="9">1,4-alpha-D-glucan glucohydrolase</fullName>
    </alternativeName>
    <alternativeName>
        <fullName evidence="9">Glucan 1,4-alpha-glucosidase</fullName>
    </alternativeName>
</protein>
<dbReference type="GO" id="GO:0000272">
    <property type="term" value="P:polysaccharide catabolic process"/>
    <property type="evidence" value="ECO:0007669"/>
    <property type="project" value="UniProtKB-KW"/>
</dbReference>
<evidence type="ECO:0000256" key="7">
    <source>
        <dbReference type="ARBA" id="ARBA00023295"/>
    </source>
</evidence>
<evidence type="ECO:0000256" key="6">
    <source>
        <dbReference type="ARBA" id="ARBA00023277"/>
    </source>
</evidence>
<name>A0A1E1KE20_9HELO</name>
<comment type="catalytic activity">
    <reaction evidence="1 9">
        <text>Hydrolysis of terminal (1-&gt;4)-linked alpha-D-glucose residues successively from non-reducing ends of the chains with release of beta-D-glucose.</text>
        <dbReference type="EC" id="3.2.1.3"/>
    </reaction>
</comment>
<dbReference type="AlphaFoldDB" id="A0A1E1KE20"/>
<dbReference type="PANTHER" id="PTHR31616">
    <property type="entry name" value="TREHALASE"/>
    <property type="match status" value="1"/>
</dbReference>
<accession>A0A1E1KE20</accession>
<evidence type="ECO:0000313" key="15">
    <source>
        <dbReference type="Proteomes" id="UP000178912"/>
    </source>
</evidence>
<dbReference type="PIRSF" id="PIRSF001031">
    <property type="entry name" value="Glu-a-glcsd_SBD"/>
    <property type="match status" value="1"/>
</dbReference>
<dbReference type="SUPFAM" id="SSF49452">
    <property type="entry name" value="Starch-binding domain-like"/>
    <property type="match status" value="1"/>
</dbReference>
<dbReference type="PRINTS" id="PR00736">
    <property type="entry name" value="GLHYDRLASE15"/>
</dbReference>
<dbReference type="InterPro" id="IPR012341">
    <property type="entry name" value="6hp_glycosidase-like_sf"/>
</dbReference>
<feature type="chain" id="PRO_5009445851" description="Glucoamylase" evidence="12">
    <location>
        <begin position="21"/>
        <end position="648"/>
    </location>
</feature>
<dbReference type="Gene3D" id="2.60.40.10">
    <property type="entry name" value="Immunoglobulins"/>
    <property type="match status" value="1"/>
</dbReference>
<feature type="active site" description="Proton donor" evidence="10">
    <location>
        <position position="238"/>
    </location>
</feature>
<feature type="signal peptide" evidence="12">
    <location>
        <begin position="1"/>
        <end position="20"/>
    </location>
</feature>
<evidence type="ECO:0000256" key="11">
    <source>
        <dbReference type="PIRSR" id="PIRSR001031-2"/>
    </source>
</evidence>
<evidence type="ECO:0000256" key="1">
    <source>
        <dbReference type="ARBA" id="ARBA00001863"/>
    </source>
</evidence>
<dbReference type="InterPro" id="IPR000165">
    <property type="entry name" value="Glucoamylase"/>
</dbReference>
<dbReference type="GO" id="GO:0000324">
    <property type="term" value="C:fungal-type vacuole"/>
    <property type="evidence" value="ECO:0007669"/>
    <property type="project" value="TreeGrafter"/>
</dbReference>
<dbReference type="FunFam" id="1.50.10.10:FF:000018">
    <property type="entry name" value="Glucoamylase"/>
    <property type="match status" value="1"/>
</dbReference>
<dbReference type="Pfam" id="PF00723">
    <property type="entry name" value="Glyco_hydro_15"/>
    <property type="match status" value="1"/>
</dbReference>
<dbReference type="GO" id="GO:0004339">
    <property type="term" value="F:glucan 1,4-alpha-glucosidase activity"/>
    <property type="evidence" value="ECO:0007669"/>
    <property type="project" value="UniProtKB-EC"/>
</dbReference>
<dbReference type="InterPro" id="IPR013783">
    <property type="entry name" value="Ig-like_fold"/>
</dbReference>
<dbReference type="GO" id="GO:2001070">
    <property type="term" value="F:starch binding"/>
    <property type="evidence" value="ECO:0007669"/>
    <property type="project" value="InterPro"/>
</dbReference>
<dbReference type="InterPro" id="IPR034836">
    <property type="entry name" value="CBM20_glucoamylase"/>
</dbReference>
<proteinExistence type="inferred from homology"/>
<evidence type="ECO:0000256" key="9">
    <source>
        <dbReference type="PIRNR" id="PIRNR001031"/>
    </source>
</evidence>
<organism evidence="14 15">
    <name type="scientific">Rhynchosporium agropyri</name>
    <dbReference type="NCBI Taxonomy" id="914238"/>
    <lineage>
        <taxon>Eukaryota</taxon>
        <taxon>Fungi</taxon>
        <taxon>Dikarya</taxon>
        <taxon>Ascomycota</taxon>
        <taxon>Pezizomycotina</taxon>
        <taxon>Leotiomycetes</taxon>
        <taxon>Helotiales</taxon>
        <taxon>Ploettnerulaceae</taxon>
        <taxon>Rhynchosporium</taxon>
    </lineage>
</organism>
<dbReference type="PANTHER" id="PTHR31616:SF12">
    <property type="entry name" value="GLUCOAMYLASE"/>
    <property type="match status" value="1"/>
</dbReference>
<evidence type="ECO:0000259" key="13">
    <source>
        <dbReference type="PROSITE" id="PS51166"/>
    </source>
</evidence>
<dbReference type="InterPro" id="IPR008291">
    <property type="entry name" value="Glucoamylase_SBD"/>
</dbReference>
<dbReference type="Pfam" id="PF00686">
    <property type="entry name" value="CBM_20"/>
    <property type="match status" value="1"/>
</dbReference>
<keyword evidence="3 12" id="KW-0732">Signal</keyword>
<dbReference type="SMART" id="SM01065">
    <property type="entry name" value="CBM_2"/>
    <property type="match status" value="1"/>
</dbReference>
<dbReference type="PROSITE" id="PS51166">
    <property type="entry name" value="CBM20"/>
    <property type="match status" value="1"/>
</dbReference>
<feature type="binding site" evidence="11">
    <location>
        <position position="179"/>
    </location>
    <ligand>
        <name>substrate</name>
    </ligand>
</feature>
<dbReference type="InterPro" id="IPR011613">
    <property type="entry name" value="GH15-like"/>
</dbReference>
<keyword evidence="4 9" id="KW-0378">Hydrolase</keyword>
<keyword evidence="7 9" id="KW-0326">Glycosidase</keyword>
<dbReference type="EC" id="3.2.1.3" evidence="9"/>
<feature type="active site" description="Proton acceptor" evidence="10">
    <location>
        <position position="235"/>
    </location>
</feature>
<dbReference type="Gene3D" id="1.50.10.10">
    <property type="match status" value="1"/>
</dbReference>
<evidence type="ECO:0000256" key="10">
    <source>
        <dbReference type="PIRSR" id="PIRSR001031-1"/>
    </source>
</evidence>
<evidence type="ECO:0000256" key="12">
    <source>
        <dbReference type="SAM" id="SignalP"/>
    </source>
</evidence>
<comment type="similarity">
    <text evidence="2 9">Belongs to the glycosyl hydrolase 15 family.</text>
</comment>
<reference evidence="15" key="1">
    <citation type="submission" date="2016-03" db="EMBL/GenBank/DDBJ databases">
        <authorList>
            <person name="Guldener U."/>
        </authorList>
    </citation>
    <scope>NUCLEOTIDE SEQUENCE [LARGE SCALE GENOMIC DNA]</scope>
    <source>
        <strain evidence="15">04CH-RAC-A.6.1</strain>
    </source>
</reference>
<dbReference type="Proteomes" id="UP000178912">
    <property type="component" value="Unassembled WGS sequence"/>
</dbReference>
<evidence type="ECO:0000256" key="2">
    <source>
        <dbReference type="ARBA" id="ARBA00006188"/>
    </source>
</evidence>
<evidence type="ECO:0000256" key="4">
    <source>
        <dbReference type="ARBA" id="ARBA00022801"/>
    </source>
</evidence>
<dbReference type="EMBL" id="FJUX01000026">
    <property type="protein sequence ID" value="CZS96295.1"/>
    <property type="molecule type" value="Genomic_DNA"/>
</dbReference>
<dbReference type="InterPro" id="IPR046966">
    <property type="entry name" value="Glucoamylase_active_site"/>
</dbReference>
<feature type="domain" description="CBM20" evidence="13">
    <location>
        <begin position="533"/>
        <end position="640"/>
    </location>
</feature>
<dbReference type="OrthoDB" id="6123450at2759"/>
<dbReference type="InterPro" id="IPR002044">
    <property type="entry name" value="CBM20"/>
</dbReference>
<dbReference type="InterPro" id="IPR013784">
    <property type="entry name" value="Carb-bd-like_fold"/>
</dbReference>
<dbReference type="PROSITE" id="PS00820">
    <property type="entry name" value="GLUCOAMYLASE"/>
    <property type="match status" value="1"/>
</dbReference>
<evidence type="ECO:0000256" key="8">
    <source>
        <dbReference type="ARBA" id="ARBA00023326"/>
    </source>
</evidence>
<keyword evidence="5" id="KW-0325">Glycoprotein</keyword>
<keyword evidence="15" id="KW-1185">Reference proteome</keyword>
<gene>
    <name evidence="14" type="ORF">RAG0_05678</name>
</gene>
<dbReference type="InterPro" id="IPR008928">
    <property type="entry name" value="6-hairpin_glycosidase_sf"/>
</dbReference>